<dbReference type="EMBL" id="CP127294">
    <property type="protein sequence ID" value="WIX78493.1"/>
    <property type="molecule type" value="Genomic_DNA"/>
</dbReference>
<keyword evidence="3" id="KW-0812">Transmembrane</keyword>
<dbReference type="SUPFAM" id="SSF51556">
    <property type="entry name" value="Metallo-dependent hydrolases"/>
    <property type="match status" value="1"/>
</dbReference>
<keyword evidence="3" id="KW-1133">Transmembrane helix</keyword>
<dbReference type="Proteomes" id="UP001236014">
    <property type="component" value="Chromosome"/>
</dbReference>
<name>A0A9Y2IHL7_9PSEU</name>
<dbReference type="GO" id="GO:0016787">
    <property type="term" value="F:hydrolase activity"/>
    <property type="evidence" value="ECO:0007669"/>
    <property type="project" value="InterPro"/>
</dbReference>
<organism evidence="5 6">
    <name type="scientific">Amycolatopsis carbonis</name>
    <dbReference type="NCBI Taxonomy" id="715471"/>
    <lineage>
        <taxon>Bacteria</taxon>
        <taxon>Bacillati</taxon>
        <taxon>Actinomycetota</taxon>
        <taxon>Actinomycetes</taxon>
        <taxon>Pseudonocardiales</taxon>
        <taxon>Pseudonocardiaceae</taxon>
        <taxon>Amycolatopsis</taxon>
    </lineage>
</organism>
<gene>
    <name evidence="5" type="ORF">QRX50_45305</name>
</gene>
<proteinExistence type="predicted"/>
<feature type="domain" description="Amidohydrolase-related" evidence="4">
    <location>
        <begin position="212"/>
        <end position="448"/>
    </location>
</feature>
<sequence length="462" mass="51099">MSTSIVTPRPERAAPRGLTDLRPDREWFHWSGRHPIGALLVTASVATQMATTAGYFMPAIGLPELPWPLHNGHVAVPATPEGTAASYFAGQFMHYFNGIAFVFVFALLAYPKLPFRATNTGNLLKALTFCTVLALSAAGLLAPLIYRPGTGLGFSSFGHGWKFPFAIRLRALPAPDAAAHPARPPARPRRPATAADGRPRHRADTAVAQLPCRARDPGRGEGRRAGPARQRHPRRARRRTVTDLGFVGALVNGFTELDDAGTVTYYDTPEYDPFWAEVEQLGVPFYLHPRNPLPAGRPWVRRPRMTARPGLGVRQQTTVHALRLAASGLLDCHPGVTIILGHLGEGLPYSLWRIRHYNKWSNAELPYPAKRPITEYFTEHFYVTTSGNFHTQSLLAAISELRADHVLFSTDWPFENVDHGAGSFDSPPLNEPDRRKIGRDHARALFRLPNASRRLTQGKITI</sequence>
<dbReference type="Gene3D" id="3.20.20.140">
    <property type="entry name" value="Metal-dependent hydrolases"/>
    <property type="match status" value="1"/>
</dbReference>
<evidence type="ECO:0000256" key="1">
    <source>
        <dbReference type="ARBA" id="ARBA00023239"/>
    </source>
</evidence>
<feature type="compositionally biased region" description="Basic and acidic residues" evidence="2">
    <location>
        <begin position="213"/>
        <end position="224"/>
    </location>
</feature>
<dbReference type="InterPro" id="IPR032466">
    <property type="entry name" value="Metal_Hydrolase"/>
</dbReference>
<keyword evidence="6" id="KW-1185">Reference proteome</keyword>
<dbReference type="GO" id="GO:0005829">
    <property type="term" value="C:cytosol"/>
    <property type="evidence" value="ECO:0007669"/>
    <property type="project" value="TreeGrafter"/>
</dbReference>
<evidence type="ECO:0000256" key="3">
    <source>
        <dbReference type="SAM" id="Phobius"/>
    </source>
</evidence>
<evidence type="ECO:0000256" key="2">
    <source>
        <dbReference type="SAM" id="MobiDB-lite"/>
    </source>
</evidence>
<dbReference type="AlphaFoldDB" id="A0A9Y2IHL7"/>
<dbReference type="GO" id="GO:0019748">
    <property type="term" value="P:secondary metabolic process"/>
    <property type="evidence" value="ECO:0007669"/>
    <property type="project" value="TreeGrafter"/>
</dbReference>
<dbReference type="KEGG" id="acab:QRX50_45305"/>
<dbReference type="Pfam" id="PF04909">
    <property type="entry name" value="Amidohydro_2"/>
    <property type="match status" value="1"/>
</dbReference>
<feature type="transmembrane region" description="Helical" evidence="3">
    <location>
        <begin position="123"/>
        <end position="146"/>
    </location>
</feature>
<dbReference type="InterPro" id="IPR006680">
    <property type="entry name" value="Amidohydro-rel"/>
</dbReference>
<reference evidence="5 6" key="1">
    <citation type="submission" date="2023-06" db="EMBL/GenBank/DDBJ databases">
        <authorList>
            <person name="Oyuntsetseg B."/>
            <person name="Kim S.B."/>
        </authorList>
    </citation>
    <scope>NUCLEOTIDE SEQUENCE [LARGE SCALE GENOMIC DNA]</scope>
    <source>
        <strain evidence="5 6">2-15</strain>
    </source>
</reference>
<feature type="region of interest" description="Disordered" evidence="2">
    <location>
        <begin position="177"/>
        <end position="237"/>
    </location>
</feature>
<feature type="transmembrane region" description="Helical" evidence="3">
    <location>
        <begin position="92"/>
        <end position="111"/>
    </location>
</feature>
<evidence type="ECO:0000259" key="4">
    <source>
        <dbReference type="Pfam" id="PF04909"/>
    </source>
</evidence>
<keyword evidence="3" id="KW-0472">Membrane</keyword>
<dbReference type="InterPro" id="IPR032465">
    <property type="entry name" value="ACMSD"/>
</dbReference>
<dbReference type="GO" id="GO:0016831">
    <property type="term" value="F:carboxy-lyase activity"/>
    <property type="evidence" value="ECO:0007669"/>
    <property type="project" value="InterPro"/>
</dbReference>
<protein>
    <submittedName>
        <fullName evidence="5">Amidohydrolase family protein</fullName>
    </submittedName>
</protein>
<feature type="transmembrane region" description="Helical" evidence="3">
    <location>
        <begin position="36"/>
        <end position="57"/>
    </location>
</feature>
<keyword evidence="1" id="KW-0456">Lyase</keyword>
<evidence type="ECO:0000313" key="6">
    <source>
        <dbReference type="Proteomes" id="UP001236014"/>
    </source>
</evidence>
<dbReference type="RefSeq" id="WP_285969208.1">
    <property type="nucleotide sequence ID" value="NZ_CP127294.1"/>
</dbReference>
<dbReference type="PANTHER" id="PTHR21240">
    <property type="entry name" value="2-AMINO-3-CARBOXYLMUCONATE-6-SEMIALDEHYDE DECARBOXYLASE"/>
    <property type="match status" value="1"/>
</dbReference>
<accession>A0A9Y2IHL7</accession>
<dbReference type="PANTHER" id="PTHR21240:SF30">
    <property type="entry name" value="AMIDOHYDROLASE-RELATED DOMAIN-CONTAINING PROTEIN-RELATED"/>
    <property type="match status" value="1"/>
</dbReference>
<evidence type="ECO:0000313" key="5">
    <source>
        <dbReference type="EMBL" id="WIX78493.1"/>
    </source>
</evidence>